<dbReference type="Gene3D" id="1.10.510.10">
    <property type="entry name" value="Transferase(Phosphotransferase) domain 1"/>
    <property type="match status" value="1"/>
</dbReference>
<keyword evidence="6" id="KW-1185">Reference proteome</keyword>
<proteinExistence type="inferred from homology"/>
<comment type="similarity">
    <text evidence="1">Belongs to the protein kinase superfamily. STE Ser/Thr protein kinase family. STE20 subfamily.</text>
</comment>
<keyword evidence="3" id="KW-0067">ATP-binding</keyword>
<comment type="caution">
    <text evidence="5">The sequence shown here is derived from an EMBL/GenBank/DDBJ whole genome shotgun (WGS) entry which is preliminary data.</text>
</comment>
<dbReference type="PANTHER" id="PTHR45832:SF22">
    <property type="entry name" value="SERINE_THREONINE-PROTEIN KINASE SAMKA-RELATED"/>
    <property type="match status" value="1"/>
</dbReference>
<dbReference type="GeneID" id="70232544"/>
<gene>
    <name evidence="5" type="ORF">OGAPHI_000576</name>
</gene>
<dbReference type="AlphaFoldDB" id="A0A9P8PG12"/>
<dbReference type="EMBL" id="JAEUBE010000082">
    <property type="protein sequence ID" value="KAH3671182.1"/>
    <property type="molecule type" value="Genomic_DNA"/>
</dbReference>
<protein>
    <submittedName>
        <fullName evidence="5">Uncharacterized protein</fullName>
    </submittedName>
</protein>
<evidence type="ECO:0000313" key="5">
    <source>
        <dbReference type="EMBL" id="KAH3671182.1"/>
    </source>
</evidence>
<evidence type="ECO:0000256" key="2">
    <source>
        <dbReference type="ARBA" id="ARBA00022741"/>
    </source>
</evidence>
<organism evidence="5 6">
    <name type="scientific">Ogataea philodendri</name>
    <dbReference type="NCBI Taxonomy" id="1378263"/>
    <lineage>
        <taxon>Eukaryota</taxon>
        <taxon>Fungi</taxon>
        <taxon>Dikarya</taxon>
        <taxon>Ascomycota</taxon>
        <taxon>Saccharomycotina</taxon>
        <taxon>Pichiomycetes</taxon>
        <taxon>Pichiales</taxon>
        <taxon>Pichiaceae</taxon>
        <taxon>Ogataea</taxon>
    </lineage>
</organism>
<accession>A0A9P8PG12</accession>
<dbReference type="SUPFAM" id="SSF56112">
    <property type="entry name" value="Protein kinase-like (PK-like)"/>
    <property type="match status" value="1"/>
</dbReference>
<dbReference type="GO" id="GO:0005524">
    <property type="term" value="F:ATP binding"/>
    <property type="evidence" value="ECO:0007669"/>
    <property type="project" value="UniProtKB-KW"/>
</dbReference>
<dbReference type="InterPro" id="IPR051931">
    <property type="entry name" value="PAK3-like"/>
</dbReference>
<keyword evidence="2" id="KW-0547">Nucleotide-binding</keyword>
<evidence type="ECO:0000313" key="6">
    <source>
        <dbReference type="Proteomes" id="UP000769157"/>
    </source>
</evidence>
<evidence type="ECO:0000256" key="3">
    <source>
        <dbReference type="ARBA" id="ARBA00022840"/>
    </source>
</evidence>
<dbReference type="PANTHER" id="PTHR45832">
    <property type="entry name" value="SERINE/THREONINE-PROTEIN KINASE SAMKA-RELATED-RELATED"/>
    <property type="match status" value="1"/>
</dbReference>
<name>A0A9P8PG12_9ASCO</name>
<feature type="compositionally biased region" description="Acidic residues" evidence="4">
    <location>
        <begin position="71"/>
        <end position="85"/>
    </location>
</feature>
<reference evidence="5" key="1">
    <citation type="journal article" date="2021" name="Open Biol.">
        <title>Shared evolutionary footprints suggest mitochondrial oxidative damage underlies multiple complex I losses in fungi.</title>
        <authorList>
            <person name="Schikora-Tamarit M.A."/>
            <person name="Marcet-Houben M."/>
            <person name="Nosek J."/>
            <person name="Gabaldon T."/>
        </authorList>
    </citation>
    <scope>NUCLEOTIDE SEQUENCE</scope>
    <source>
        <strain evidence="5">CBS6075</strain>
    </source>
</reference>
<dbReference type="InterPro" id="IPR011009">
    <property type="entry name" value="Kinase-like_dom_sf"/>
</dbReference>
<feature type="non-terminal residue" evidence="5">
    <location>
        <position position="1"/>
    </location>
</feature>
<dbReference type="OrthoDB" id="248923at2759"/>
<dbReference type="Proteomes" id="UP000769157">
    <property type="component" value="Unassembled WGS sequence"/>
</dbReference>
<reference evidence="5" key="2">
    <citation type="submission" date="2021-01" db="EMBL/GenBank/DDBJ databases">
        <authorList>
            <person name="Schikora-Tamarit M.A."/>
        </authorList>
    </citation>
    <scope>NUCLEOTIDE SEQUENCE</scope>
    <source>
        <strain evidence="5">CBS6075</strain>
    </source>
</reference>
<sequence length="91" mass="10045">LIATNGTPKLKEPEALSDTLTKFLDWCLKVDPSERATATELLDDPFITEIAEDNSSLSPLVKLARIKKLEEQEEDAGTDETEPETTPDTTI</sequence>
<evidence type="ECO:0000256" key="4">
    <source>
        <dbReference type="SAM" id="MobiDB-lite"/>
    </source>
</evidence>
<feature type="region of interest" description="Disordered" evidence="4">
    <location>
        <begin position="70"/>
        <end position="91"/>
    </location>
</feature>
<dbReference type="RefSeq" id="XP_046064536.1">
    <property type="nucleotide sequence ID" value="XM_046206995.1"/>
</dbReference>
<evidence type="ECO:0000256" key="1">
    <source>
        <dbReference type="ARBA" id="ARBA00008874"/>
    </source>
</evidence>